<dbReference type="EMBL" id="BMCJ01000001">
    <property type="protein sequence ID" value="GGC78264.1"/>
    <property type="molecule type" value="Genomic_DNA"/>
</dbReference>
<feature type="transmembrane region" description="Helical" evidence="2">
    <location>
        <begin position="80"/>
        <end position="98"/>
    </location>
</feature>
<feature type="transmembrane region" description="Helical" evidence="2">
    <location>
        <begin position="53"/>
        <end position="73"/>
    </location>
</feature>
<keyword evidence="3" id="KW-0732">Signal</keyword>
<evidence type="ECO:0000256" key="1">
    <source>
        <dbReference type="SAM" id="MobiDB-lite"/>
    </source>
</evidence>
<keyword evidence="5" id="KW-1185">Reference proteome</keyword>
<feature type="chain" id="PRO_5045197906" evidence="3">
    <location>
        <begin position="20"/>
        <end position="100"/>
    </location>
</feature>
<dbReference type="Proteomes" id="UP000619534">
    <property type="component" value="Unassembled WGS sequence"/>
</dbReference>
<name>A0ABQ1NIN9_9BACI</name>
<proteinExistence type="predicted"/>
<evidence type="ECO:0000313" key="4">
    <source>
        <dbReference type="EMBL" id="GGC78264.1"/>
    </source>
</evidence>
<evidence type="ECO:0000256" key="3">
    <source>
        <dbReference type="SAM" id="SignalP"/>
    </source>
</evidence>
<feature type="region of interest" description="Disordered" evidence="1">
    <location>
        <begin position="32"/>
        <end position="51"/>
    </location>
</feature>
<reference evidence="5" key="1">
    <citation type="journal article" date="2019" name="Int. J. Syst. Evol. Microbiol.">
        <title>The Global Catalogue of Microorganisms (GCM) 10K type strain sequencing project: providing services to taxonomists for standard genome sequencing and annotation.</title>
        <authorList>
            <consortium name="The Broad Institute Genomics Platform"/>
            <consortium name="The Broad Institute Genome Sequencing Center for Infectious Disease"/>
            <person name="Wu L."/>
            <person name="Ma J."/>
        </authorList>
    </citation>
    <scope>NUCLEOTIDE SEQUENCE [LARGE SCALE GENOMIC DNA]</scope>
    <source>
        <strain evidence="5">CCM 7282</strain>
    </source>
</reference>
<evidence type="ECO:0000256" key="2">
    <source>
        <dbReference type="SAM" id="Phobius"/>
    </source>
</evidence>
<evidence type="ECO:0000313" key="5">
    <source>
        <dbReference type="Proteomes" id="UP000619534"/>
    </source>
</evidence>
<comment type="caution">
    <text evidence="4">The sequence shown here is derived from an EMBL/GenBank/DDBJ whole genome shotgun (WGS) entry which is preliminary data.</text>
</comment>
<keyword evidence="2" id="KW-0472">Membrane</keyword>
<gene>
    <name evidence="4" type="ORF">GCM10007216_05990</name>
</gene>
<keyword evidence="2" id="KW-0812">Transmembrane</keyword>
<accession>A0ABQ1NIN9</accession>
<feature type="signal peptide" evidence="3">
    <location>
        <begin position="1"/>
        <end position="19"/>
    </location>
</feature>
<keyword evidence="2" id="KW-1133">Transmembrane helix</keyword>
<dbReference type="RefSeq" id="WP_062445213.1">
    <property type="nucleotide sequence ID" value="NZ_BMCJ01000001.1"/>
</dbReference>
<protein>
    <submittedName>
        <fullName evidence="4">Uncharacterized protein</fullName>
    </submittedName>
</protein>
<organism evidence="4 5">
    <name type="scientific">Thalassobacillus devorans</name>
    <dbReference type="NCBI Taxonomy" id="279813"/>
    <lineage>
        <taxon>Bacteria</taxon>
        <taxon>Bacillati</taxon>
        <taxon>Bacillota</taxon>
        <taxon>Bacilli</taxon>
        <taxon>Bacillales</taxon>
        <taxon>Bacillaceae</taxon>
        <taxon>Thalassobacillus</taxon>
    </lineage>
</organism>
<sequence length="100" mass="10970">MKQLFVFLLLFLVISSTTASMNDSLASPENYVADNPITDQPSPGGSDPGDKKIGLLPGTIIVSISLLLVTWCTNQFPTAYIPKVFLVTIFYQSNYVIVRL</sequence>